<feature type="region of interest" description="Disordered" evidence="1">
    <location>
        <begin position="1"/>
        <end position="22"/>
    </location>
</feature>
<keyword evidence="3" id="KW-1185">Reference proteome</keyword>
<dbReference type="EMBL" id="JANQDH010000039">
    <property type="protein sequence ID" value="MDH6060001.1"/>
    <property type="molecule type" value="Genomic_DNA"/>
</dbReference>
<gene>
    <name evidence="2" type="ORF">NWP17_06045</name>
</gene>
<comment type="caution">
    <text evidence="2">The sequence shown here is derived from an EMBL/GenBank/DDBJ whole genome shotgun (WGS) entry which is preliminary data.</text>
</comment>
<evidence type="ECO:0000313" key="2">
    <source>
        <dbReference type="EMBL" id="MDH6060001.1"/>
    </source>
</evidence>
<dbReference type="AlphaFoldDB" id="A0AA43GR28"/>
<evidence type="ECO:0000313" key="3">
    <source>
        <dbReference type="Proteomes" id="UP001159387"/>
    </source>
</evidence>
<accession>A0AA43GR28</accession>
<organism evidence="2 3">
    <name type="scientific">Chrysosporum bergii ANA360D</name>
    <dbReference type="NCBI Taxonomy" id="617107"/>
    <lineage>
        <taxon>Bacteria</taxon>
        <taxon>Bacillati</taxon>
        <taxon>Cyanobacteriota</taxon>
        <taxon>Cyanophyceae</taxon>
        <taxon>Nostocales</taxon>
        <taxon>Nodulariaceae</taxon>
        <taxon>Chrysosporum</taxon>
    </lineage>
</organism>
<reference evidence="2 3" key="1">
    <citation type="journal article" date="2023" name="J. Phycol.">
        <title>Chrysosporum ovalisporum is synonymous with the true-branching cyanobacterium Umezakia natans (Nostocales/Aphanizomenonaceae).</title>
        <authorList>
            <person name="McGregor G.B."/>
            <person name="Sendall B.C."/>
            <person name="Niiyama Y."/>
            <person name="Tuji A."/>
            <person name="Willis A."/>
        </authorList>
    </citation>
    <scope>NUCLEOTIDE SEQUENCE [LARGE SCALE GENOMIC DNA]</scope>
    <source>
        <strain evidence="2 3">ANA360D</strain>
    </source>
</reference>
<sequence>MIAKPEMPPESSIEDVHEPISSAPHQVRRIIERVWKLEKNRLDKKTNSHINEEILEIVKEEVQ</sequence>
<dbReference type="RefSeq" id="WP_280654021.1">
    <property type="nucleotide sequence ID" value="NZ_JANQDH010000039.1"/>
</dbReference>
<name>A0AA43GR28_9CYAN</name>
<protein>
    <submittedName>
        <fullName evidence="2">Uncharacterized protein</fullName>
    </submittedName>
</protein>
<proteinExistence type="predicted"/>
<dbReference type="Proteomes" id="UP001159387">
    <property type="component" value="Unassembled WGS sequence"/>
</dbReference>
<evidence type="ECO:0000256" key="1">
    <source>
        <dbReference type="SAM" id="MobiDB-lite"/>
    </source>
</evidence>